<feature type="domain" description="RING-type" evidence="14">
    <location>
        <begin position="88"/>
        <end position="129"/>
    </location>
</feature>
<evidence type="ECO:0000256" key="9">
    <source>
        <dbReference type="ARBA" id="ARBA00022989"/>
    </source>
</evidence>
<dbReference type="PANTHER" id="PTHR45768:SF61">
    <property type="entry name" value="RING-H2 FINGER PROTEIN ATL18"/>
    <property type="match status" value="1"/>
</dbReference>
<dbReference type="InterPro" id="IPR013083">
    <property type="entry name" value="Znf_RING/FYVE/PHD"/>
</dbReference>
<keyword evidence="5" id="KW-0479">Metal-binding</keyword>
<organism evidence="15 16">
    <name type="scientific">Cuscuta campestris</name>
    <dbReference type="NCBI Taxonomy" id="132261"/>
    <lineage>
        <taxon>Eukaryota</taxon>
        <taxon>Viridiplantae</taxon>
        <taxon>Streptophyta</taxon>
        <taxon>Embryophyta</taxon>
        <taxon>Tracheophyta</taxon>
        <taxon>Spermatophyta</taxon>
        <taxon>Magnoliopsida</taxon>
        <taxon>eudicotyledons</taxon>
        <taxon>Gunneridae</taxon>
        <taxon>Pentapetalae</taxon>
        <taxon>asterids</taxon>
        <taxon>lamiids</taxon>
        <taxon>Solanales</taxon>
        <taxon>Convolvulaceae</taxon>
        <taxon>Cuscuteae</taxon>
        <taxon>Cuscuta</taxon>
        <taxon>Cuscuta subgen. Grammica</taxon>
        <taxon>Cuscuta sect. Cleistogrammica</taxon>
    </lineage>
</organism>
<gene>
    <name evidence="15" type="ORF">CCAM_LOCUS37439</name>
</gene>
<dbReference type="GO" id="GO:0016740">
    <property type="term" value="F:transferase activity"/>
    <property type="evidence" value="ECO:0007669"/>
    <property type="project" value="UniProtKB-KW"/>
</dbReference>
<keyword evidence="3" id="KW-0808">Transferase</keyword>
<accession>A0A484N3G4</accession>
<dbReference type="GO" id="GO:0008270">
    <property type="term" value="F:zinc ion binding"/>
    <property type="evidence" value="ECO:0007669"/>
    <property type="project" value="UniProtKB-KW"/>
</dbReference>
<dbReference type="SMART" id="SM00184">
    <property type="entry name" value="RING"/>
    <property type="match status" value="1"/>
</dbReference>
<keyword evidence="6 12" id="KW-0863">Zinc-finger</keyword>
<evidence type="ECO:0000256" key="6">
    <source>
        <dbReference type="ARBA" id="ARBA00022771"/>
    </source>
</evidence>
<feature type="transmembrane region" description="Helical" evidence="13">
    <location>
        <begin position="6"/>
        <end position="30"/>
    </location>
</feature>
<evidence type="ECO:0000313" key="16">
    <source>
        <dbReference type="Proteomes" id="UP000595140"/>
    </source>
</evidence>
<evidence type="ECO:0000256" key="8">
    <source>
        <dbReference type="ARBA" id="ARBA00022833"/>
    </source>
</evidence>
<keyword evidence="8" id="KW-0862">Zinc</keyword>
<dbReference type="Pfam" id="PF13639">
    <property type="entry name" value="zf-RING_2"/>
    <property type="match status" value="1"/>
</dbReference>
<evidence type="ECO:0000256" key="13">
    <source>
        <dbReference type="SAM" id="Phobius"/>
    </source>
</evidence>
<evidence type="ECO:0000256" key="10">
    <source>
        <dbReference type="ARBA" id="ARBA00023136"/>
    </source>
</evidence>
<dbReference type="PROSITE" id="PS50089">
    <property type="entry name" value="ZF_RING_2"/>
    <property type="match status" value="1"/>
</dbReference>
<dbReference type="OrthoDB" id="8062037at2759"/>
<dbReference type="GO" id="GO:0016020">
    <property type="term" value="C:membrane"/>
    <property type="evidence" value="ECO:0007669"/>
    <property type="project" value="UniProtKB-SubCell"/>
</dbReference>
<evidence type="ECO:0000256" key="7">
    <source>
        <dbReference type="ARBA" id="ARBA00022786"/>
    </source>
</evidence>
<dbReference type="InterPro" id="IPR001841">
    <property type="entry name" value="Znf_RING"/>
</dbReference>
<sequence length="159" mass="17429">MMEIVVSVALLLVGVVVLVFIHICIVGRALRGRNGINGTMSFTPTRCINRSPNMSQEEIKKLPCFEYKVEIAEEEEKEEGQNGKFADCAVCLEGFKVGEKCRALQCNHCFHALCIDSWLVNNAACPICRAAAKGTLLKISLEEDTPNPTQDVVGVVEMA</sequence>
<dbReference type="Proteomes" id="UP000595140">
    <property type="component" value="Unassembled WGS sequence"/>
</dbReference>
<comment type="pathway">
    <text evidence="2">Protein modification; protein ubiquitination.</text>
</comment>
<evidence type="ECO:0000256" key="1">
    <source>
        <dbReference type="ARBA" id="ARBA00004167"/>
    </source>
</evidence>
<keyword evidence="4 13" id="KW-0812">Transmembrane</keyword>
<comment type="subcellular location">
    <subcellularLocation>
        <location evidence="1">Membrane</location>
        <topology evidence="1">Single-pass membrane protein</topology>
    </subcellularLocation>
</comment>
<comment type="similarity">
    <text evidence="11">Belongs to the RING-type zinc finger family. ATL subfamily.</text>
</comment>
<dbReference type="AlphaFoldDB" id="A0A484N3G4"/>
<dbReference type="SUPFAM" id="SSF57850">
    <property type="entry name" value="RING/U-box"/>
    <property type="match status" value="1"/>
</dbReference>
<keyword evidence="10 13" id="KW-0472">Membrane</keyword>
<evidence type="ECO:0000256" key="5">
    <source>
        <dbReference type="ARBA" id="ARBA00022723"/>
    </source>
</evidence>
<protein>
    <recommendedName>
        <fullName evidence="14">RING-type domain-containing protein</fullName>
    </recommendedName>
</protein>
<evidence type="ECO:0000256" key="11">
    <source>
        <dbReference type="ARBA" id="ARBA00024209"/>
    </source>
</evidence>
<keyword evidence="7" id="KW-0833">Ubl conjugation pathway</keyword>
<evidence type="ECO:0000256" key="12">
    <source>
        <dbReference type="PROSITE-ProRule" id="PRU00175"/>
    </source>
</evidence>
<evidence type="ECO:0000256" key="3">
    <source>
        <dbReference type="ARBA" id="ARBA00022679"/>
    </source>
</evidence>
<evidence type="ECO:0000313" key="15">
    <source>
        <dbReference type="EMBL" id="VFQ95663.1"/>
    </source>
</evidence>
<evidence type="ECO:0000259" key="14">
    <source>
        <dbReference type="PROSITE" id="PS50089"/>
    </source>
</evidence>
<evidence type="ECO:0000256" key="2">
    <source>
        <dbReference type="ARBA" id="ARBA00004906"/>
    </source>
</evidence>
<reference evidence="15 16" key="1">
    <citation type="submission" date="2018-04" db="EMBL/GenBank/DDBJ databases">
        <authorList>
            <person name="Vogel A."/>
        </authorList>
    </citation>
    <scope>NUCLEOTIDE SEQUENCE [LARGE SCALE GENOMIC DNA]</scope>
</reference>
<dbReference type="PANTHER" id="PTHR45768">
    <property type="entry name" value="E3 UBIQUITIN-PROTEIN LIGASE RNF13-LIKE"/>
    <property type="match status" value="1"/>
</dbReference>
<dbReference type="CDD" id="cd16454">
    <property type="entry name" value="RING-H2_PA-TM-RING"/>
    <property type="match status" value="1"/>
</dbReference>
<keyword evidence="9 13" id="KW-1133">Transmembrane helix</keyword>
<dbReference type="EMBL" id="OOIL02005600">
    <property type="protein sequence ID" value="VFQ95663.1"/>
    <property type="molecule type" value="Genomic_DNA"/>
</dbReference>
<keyword evidence="16" id="KW-1185">Reference proteome</keyword>
<proteinExistence type="inferred from homology"/>
<dbReference type="Gene3D" id="3.30.40.10">
    <property type="entry name" value="Zinc/RING finger domain, C3HC4 (zinc finger)"/>
    <property type="match status" value="1"/>
</dbReference>
<name>A0A484N3G4_9ASTE</name>
<evidence type="ECO:0000256" key="4">
    <source>
        <dbReference type="ARBA" id="ARBA00022692"/>
    </source>
</evidence>